<evidence type="ECO:0000313" key="1">
    <source>
        <dbReference type="EMBL" id="KAJ4729115.1"/>
    </source>
</evidence>
<evidence type="ECO:0000313" key="2">
    <source>
        <dbReference type="Proteomes" id="UP001164539"/>
    </source>
</evidence>
<dbReference type="EMBL" id="CM051394">
    <property type="protein sequence ID" value="KAJ4729115.1"/>
    <property type="molecule type" value="Genomic_DNA"/>
</dbReference>
<sequence>MAAESSKSGSLFSMISLATLCFSHLLVFLSVEAIDISGGFTAELIHRDSPLSPFYIPSQTNADRFRNAYLRSISRVNHLRQNSASPQALQAPMVSTGGEYFMNISIGTPQVQLIGIADTGSDLTWIQCKPCLKCYKQKPPIFEPKKSSTFETLSCKSRFCAALDIDKSCDKKHNTCGYNYTYADGSFTRGSVGTESIAIGSTSGRPVTFPNVVFGCGNNNGGLYEEIGSGIVGLGGGPLSLISQISPTIKGKFSYCLVPVSAQANATSRINFGKTADIVPGPGVISTILVHKKSSTYYHVTLEAISVGNKRLEYFTSESTEDAVGNMIIDTGTTFTFLDPGFYEVLTKALEEKTGSKRVVDPRGYSSVCFNVKKESDLPILTVHLAGADLKLQTVNSFDRVKEEGEDVMCLNMVPSDNIAILGNLSQMNILVGYDLTKKTVSFKQTDCTKHH</sequence>
<proteinExistence type="predicted"/>
<organism evidence="1 2">
    <name type="scientific">Melia azedarach</name>
    <name type="common">Chinaberry tree</name>
    <dbReference type="NCBI Taxonomy" id="155640"/>
    <lineage>
        <taxon>Eukaryota</taxon>
        <taxon>Viridiplantae</taxon>
        <taxon>Streptophyta</taxon>
        <taxon>Embryophyta</taxon>
        <taxon>Tracheophyta</taxon>
        <taxon>Spermatophyta</taxon>
        <taxon>Magnoliopsida</taxon>
        <taxon>eudicotyledons</taxon>
        <taxon>Gunneridae</taxon>
        <taxon>Pentapetalae</taxon>
        <taxon>rosids</taxon>
        <taxon>malvids</taxon>
        <taxon>Sapindales</taxon>
        <taxon>Meliaceae</taxon>
        <taxon>Melia</taxon>
    </lineage>
</organism>
<name>A0ACC1YZA7_MELAZ</name>
<gene>
    <name evidence="1" type="ORF">OWV82_001945</name>
</gene>
<comment type="caution">
    <text evidence="1">The sequence shown here is derived from an EMBL/GenBank/DDBJ whole genome shotgun (WGS) entry which is preliminary data.</text>
</comment>
<reference evidence="1 2" key="1">
    <citation type="journal article" date="2023" name="Science">
        <title>Complex scaffold remodeling in plant triterpene biosynthesis.</title>
        <authorList>
            <person name="De La Pena R."/>
            <person name="Hodgson H."/>
            <person name="Liu J.C."/>
            <person name="Stephenson M.J."/>
            <person name="Martin A.C."/>
            <person name="Owen C."/>
            <person name="Harkess A."/>
            <person name="Leebens-Mack J."/>
            <person name="Jimenez L.E."/>
            <person name="Osbourn A."/>
            <person name="Sattely E.S."/>
        </authorList>
    </citation>
    <scope>NUCLEOTIDE SEQUENCE [LARGE SCALE GENOMIC DNA]</scope>
    <source>
        <strain evidence="2">cv. JPN11</strain>
        <tissue evidence="1">Leaf</tissue>
    </source>
</reference>
<keyword evidence="2" id="KW-1185">Reference proteome</keyword>
<protein>
    <submittedName>
        <fullName evidence="1">Aspartic proteinase CDR1</fullName>
    </submittedName>
</protein>
<dbReference type="Proteomes" id="UP001164539">
    <property type="component" value="Chromosome 1"/>
</dbReference>
<accession>A0ACC1YZA7</accession>